<evidence type="ECO:0000313" key="2">
    <source>
        <dbReference type="Proteomes" id="UP000008076"/>
    </source>
</evidence>
<protein>
    <recommendedName>
        <fullName evidence="3">HEAT repeat domain-containing protein</fullName>
    </recommendedName>
</protein>
<gene>
    <name evidence="1" type="ORF">EDI_059240</name>
</gene>
<dbReference type="EMBL" id="DS549128">
    <property type="protein sequence ID" value="EDR26565.1"/>
    <property type="molecule type" value="Genomic_DNA"/>
</dbReference>
<sequence length="138" mass="15638">MSFYDDVLVKLTMSGFFGVREVALKEVENYLKENESKRSVLFNQFLTYQKGNCHQRQALAYAFVAVSKGNEQYSTKVTPNLILMLDDPISNVRISTLIALGKLHSSSQDIKFALSTLLKNEHDTDVHSIAEQVYARIC</sequence>
<dbReference type="InterPro" id="IPR011989">
    <property type="entry name" value="ARM-like"/>
</dbReference>
<evidence type="ECO:0008006" key="3">
    <source>
        <dbReference type="Google" id="ProtNLM"/>
    </source>
</evidence>
<accession>B0EFV9</accession>
<proteinExistence type="predicted"/>
<dbReference type="RefSeq" id="XP_001737145.1">
    <property type="nucleotide sequence ID" value="XM_001737093.1"/>
</dbReference>
<dbReference type="AlphaFoldDB" id="B0EFV9"/>
<dbReference type="OrthoDB" id="340346at2759"/>
<dbReference type="GeneID" id="5882173"/>
<keyword evidence="2" id="KW-1185">Reference proteome</keyword>
<name>B0EFV9_ENTDS</name>
<organism evidence="2">
    <name type="scientific">Entamoeba dispar (strain ATCC PRA-260 / SAW760)</name>
    <dbReference type="NCBI Taxonomy" id="370354"/>
    <lineage>
        <taxon>Eukaryota</taxon>
        <taxon>Amoebozoa</taxon>
        <taxon>Evosea</taxon>
        <taxon>Archamoebae</taxon>
        <taxon>Mastigamoebida</taxon>
        <taxon>Entamoebidae</taxon>
        <taxon>Entamoeba</taxon>
    </lineage>
</organism>
<dbReference type="KEGG" id="edi:EDI_059240"/>
<evidence type="ECO:0000313" key="1">
    <source>
        <dbReference type="EMBL" id="EDR26565.1"/>
    </source>
</evidence>
<reference evidence="2" key="1">
    <citation type="submission" date="2007-12" db="EMBL/GenBank/DDBJ databases">
        <title>Annotation of Entamoeba dispar SAW760.</title>
        <authorList>
            <person name="Lorenzi H."/>
            <person name="Inman J."/>
            <person name="Schobel S."/>
            <person name="Amedeo P."/>
            <person name="Caler E."/>
        </authorList>
    </citation>
    <scope>NUCLEOTIDE SEQUENCE [LARGE SCALE GENOMIC DNA]</scope>
    <source>
        <strain evidence="2">ATCC PRA-260 / SAW760</strain>
    </source>
</reference>
<dbReference type="Gene3D" id="1.25.10.10">
    <property type="entry name" value="Leucine-rich Repeat Variant"/>
    <property type="match status" value="1"/>
</dbReference>
<dbReference type="SUPFAM" id="SSF48371">
    <property type="entry name" value="ARM repeat"/>
    <property type="match status" value="1"/>
</dbReference>
<dbReference type="InterPro" id="IPR016024">
    <property type="entry name" value="ARM-type_fold"/>
</dbReference>
<dbReference type="Proteomes" id="UP000008076">
    <property type="component" value="Unassembled WGS sequence"/>
</dbReference>